<accession>A0A074Y122</accession>
<gene>
    <name evidence="6" type="ORF">M438DRAFT_134789</name>
</gene>
<feature type="compositionally biased region" description="Basic residues" evidence="5">
    <location>
        <begin position="60"/>
        <end position="72"/>
    </location>
</feature>
<dbReference type="GO" id="GO:0006508">
    <property type="term" value="P:proteolysis"/>
    <property type="evidence" value="ECO:0007669"/>
    <property type="project" value="UniProtKB-KW"/>
</dbReference>
<evidence type="ECO:0000313" key="6">
    <source>
        <dbReference type="EMBL" id="KEQ87907.1"/>
    </source>
</evidence>
<keyword evidence="7" id="KW-1185">Reference proteome</keyword>
<dbReference type="Proteomes" id="UP000030706">
    <property type="component" value="Unassembled WGS sequence"/>
</dbReference>
<keyword evidence="4" id="KW-0378">Hydrolase</keyword>
<dbReference type="GeneID" id="40741155"/>
<feature type="region of interest" description="Disordered" evidence="5">
    <location>
        <begin position="52"/>
        <end position="72"/>
    </location>
</feature>
<evidence type="ECO:0000256" key="2">
    <source>
        <dbReference type="ARBA" id="ARBA00022670"/>
    </source>
</evidence>
<keyword evidence="2" id="KW-0645">Protease</keyword>
<dbReference type="GO" id="GO:0004190">
    <property type="term" value="F:aspartic-type endopeptidase activity"/>
    <property type="evidence" value="ECO:0007669"/>
    <property type="project" value="UniProtKB-KW"/>
</dbReference>
<evidence type="ECO:0000313" key="7">
    <source>
        <dbReference type="Proteomes" id="UP000030706"/>
    </source>
</evidence>
<dbReference type="STRING" id="1043002.A0A074Y122"/>
<evidence type="ECO:0000256" key="1">
    <source>
        <dbReference type="ARBA" id="ARBA00009136"/>
    </source>
</evidence>
<reference evidence="6 7" key="1">
    <citation type="journal article" date="2014" name="BMC Genomics">
        <title>Genome sequencing of four Aureobasidium pullulans varieties: biotechnological potential, stress tolerance, and description of new species.</title>
        <authorList>
            <person name="Gostin Ar C."/>
            <person name="Ohm R.A."/>
            <person name="Kogej T."/>
            <person name="Sonjak S."/>
            <person name="Turk M."/>
            <person name="Zajc J."/>
            <person name="Zalar P."/>
            <person name="Grube M."/>
            <person name="Sun H."/>
            <person name="Han J."/>
            <person name="Sharma A."/>
            <person name="Chiniquy J."/>
            <person name="Ngan C.Y."/>
            <person name="Lipzen A."/>
            <person name="Barry K."/>
            <person name="Grigoriev I.V."/>
            <person name="Gunde-Cimerman N."/>
        </authorList>
    </citation>
    <scope>NUCLEOTIDE SEQUENCE [LARGE SCALE GENOMIC DNA]</scope>
    <source>
        <strain evidence="6 7">EXF-150</strain>
    </source>
</reference>
<organism evidence="6 7">
    <name type="scientific">Aureobasidium pullulans EXF-150</name>
    <dbReference type="NCBI Taxonomy" id="1043002"/>
    <lineage>
        <taxon>Eukaryota</taxon>
        <taxon>Fungi</taxon>
        <taxon>Dikarya</taxon>
        <taxon>Ascomycota</taxon>
        <taxon>Pezizomycotina</taxon>
        <taxon>Dothideomycetes</taxon>
        <taxon>Dothideomycetidae</taxon>
        <taxon>Dothideales</taxon>
        <taxon>Saccotheciaceae</taxon>
        <taxon>Aureobasidium</taxon>
    </lineage>
</organism>
<dbReference type="EMBL" id="KL584976">
    <property type="protein sequence ID" value="KEQ87907.1"/>
    <property type="molecule type" value="Genomic_DNA"/>
</dbReference>
<sequence length="255" mass="29652">MHRAARLQNNQGETRFECDQRRQKRGTRQHHDSDRCLTANLPATCHARLHGASLVTDRRSKSRSRSRSRSRLRRRASVISKYICLCSLIHVSVVDRPDSHGSCSPLPPQAFKALPRASVTCNNQEHHQRRVIYPRHKTNLFRRLSTSFSDVHIPIPIETLRLQLLGNPQAMQQVSQERPELAAAASDPARFRELYVSSIQQAESRERERREQMQLLNDDPFNIEAQQKIEEIIRQDRVMENLEYAYEHNPEGRPI</sequence>
<evidence type="ECO:0000256" key="5">
    <source>
        <dbReference type="SAM" id="MobiDB-lite"/>
    </source>
</evidence>
<dbReference type="PANTHER" id="PTHR12917:SF1">
    <property type="entry name" value="AT13091P"/>
    <property type="match status" value="1"/>
</dbReference>
<dbReference type="OrthoDB" id="1047367at2759"/>
<dbReference type="RefSeq" id="XP_029764094.1">
    <property type="nucleotide sequence ID" value="XM_029898849.1"/>
</dbReference>
<keyword evidence="3" id="KW-0064">Aspartyl protease</keyword>
<evidence type="ECO:0000256" key="3">
    <source>
        <dbReference type="ARBA" id="ARBA00022750"/>
    </source>
</evidence>
<dbReference type="HOGENOM" id="CLU_1089827_0_0_1"/>
<evidence type="ECO:0000256" key="4">
    <source>
        <dbReference type="ARBA" id="ARBA00022801"/>
    </source>
</evidence>
<dbReference type="PANTHER" id="PTHR12917">
    <property type="entry name" value="ASPARTYL PROTEASE DDI-RELATED"/>
    <property type="match status" value="1"/>
</dbReference>
<feature type="region of interest" description="Disordered" evidence="5">
    <location>
        <begin position="1"/>
        <end position="35"/>
    </location>
</feature>
<protein>
    <submittedName>
        <fullName evidence="6">Uncharacterized protein</fullName>
    </submittedName>
</protein>
<dbReference type="AlphaFoldDB" id="A0A074Y122"/>
<comment type="similarity">
    <text evidence="1">Belongs to the DDI1 family.</text>
</comment>
<name>A0A074Y122_AURPU</name>
<proteinExistence type="inferred from homology"/>